<reference evidence="6 7" key="1">
    <citation type="submission" date="2020-08" db="EMBL/GenBank/DDBJ databases">
        <title>A Genomic Blueprint of the Chicken Gut Microbiome.</title>
        <authorList>
            <person name="Gilroy R."/>
            <person name="Ravi A."/>
            <person name="Getino M."/>
            <person name="Pursley I."/>
            <person name="Horton D.L."/>
            <person name="Alikhan N.-F."/>
            <person name="Baker D."/>
            <person name="Gharbi K."/>
            <person name="Hall N."/>
            <person name="Watson M."/>
            <person name="Adriaenssens E.M."/>
            <person name="Foster-Nyarko E."/>
            <person name="Jarju S."/>
            <person name="Secka A."/>
            <person name="Antonio M."/>
            <person name="Oren A."/>
            <person name="Chaudhuri R."/>
            <person name="La Ragione R.M."/>
            <person name="Hildebrand F."/>
            <person name="Pallen M.J."/>
        </authorList>
    </citation>
    <scope>NUCLEOTIDE SEQUENCE [LARGE SCALE GENOMIC DNA]</scope>
    <source>
        <strain evidence="6 7">Sa2BVA9</strain>
    </source>
</reference>
<dbReference type="InterPro" id="IPR029058">
    <property type="entry name" value="AB_hydrolase_fold"/>
</dbReference>
<comment type="similarity">
    <text evidence="2">Belongs to the 'GDXG' lipolytic enzyme family.</text>
</comment>
<dbReference type="PANTHER" id="PTHR11559">
    <property type="entry name" value="CARBOXYLESTERASE"/>
    <property type="match status" value="1"/>
</dbReference>
<dbReference type="EMBL" id="JACSQL010000003">
    <property type="protein sequence ID" value="MBD7968464.1"/>
    <property type="molecule type" value="Genomic_DNA"/>
</dbReference>
<sequence>MRELQVDTRYGALKGQNINGVAVWKGIPYARPPVNELRFEAPEPPVSWEGVKEADQFGPECIQPRTEGGLFQTPGYEPKESEDCLYLNVWAPEHATKSKLPVMVWIHGGAFVSGSGSTSFYDATQFVKRGEVIVVTMNYRLGPFGFMHLSPLGESFISNAGLLDQIAALEWVQENIECFGGDPSAVTVFGESAGSMSIAALMAMPKAKGLFQQAIMQSGASQHIPAEQAAQVTAGMLQMLGIRSDEVHKLKTMPAEQILAAGERFKEQTGAGLALLFQPVVDQSTLPKSPIQAIKDGDARDVRLLIGTNLDEGALFIRPETEIMNDGDIVRAMEMMTGVPDGHKIASQYPKTTDGQAQLMTDLFFWRSSVEFATAQSKYAPVFMYRFDWTLEGHPLLNKAIHGGEIAFVFHNLQFFTSMGITLSDSMQQLASRMQDAWITFAKGEVPNPGDYHWAPYSTKDRETIIFNSDIELIQDPDQEKRIRLGL</sequence>
<dbReference type="Proteomes" id="UP000608071">
    <property type="component" value="Unassembled WGS sequence"/>
</dbReference>
<dbReference type="PROSITE" id="PS00941">
    <property type="entry name" value="CARBOXYLESTERASE_B_2"/>
    <property type="match status" value="1"/>
</dbReference>
<gene>
    <name evidence="6" type="ORF">H9647_10340</name>
</gene>
<evidence type="ECO:0000256" key="2">
    <source>
        <dbReference type="ARBA" id="ARBA00010515"/>
    </source>
</evidence>
<keyword evidence="3 4" id="KW-0378">Hydrolase</keyword>
<dbReference type="Gene3D" id="3.40.50.1820">
    <property type="entry name" value="alpha/beta hydrolase"/>
    <property type="match status" value="1"/>
</dbReference>
<comment type="similarity">
    <text evidence="1 4">Belongs to the type-B carboxylesterase/lipase family.</text>
</comment>
<dbReference type="InterPro" id="IPR002168">
    <property type="entry name" value="Lipase_GDXG_HIS_AS"/>
</dbReference>
<dbReference type="SUPFAM" id="SSF53474">
    <property type="entry name" value="alpha/beta-Hydrolases"/>
    <property type="match status" value="1"/>
</dbReference>
<accession>A0ABR8SYN2</accession>
<evidence type="ECO:0000313" key="7">
    <source>
        <dbReference type="Proteomes" id="UP000608071"/>
    </source>
</evidence>
<name>A0ABR8SYN2_9BACL</name>
<evidence type="ECO:0000259" key="5">
    <source>
        <dbReference type="Pfam" id="PF00135"/>
    </source>
</evidence>
<dbReference type="InterPro" id="IPR019826">
    <property type="entry name" value="Carboxylesterase_B_AS"/>
</dbReference>
<dbReference type="RefSeq" id="WP_191799689.1">
    <property type="nucleotide sequence ID" value="NZ_JACSQL010000003.1"/>
</dbReference>
<comment type="caution">
    <text evidence="6">The sequence shown here is derived from an EMBL/GenBank/DDBJ whole genome shotgun (WGS) entry which is preliminary data.</text>
</comment>
<dbReference type="InterPro" id="IPR050309">
    <property type="entry name" value="Type-B_Carboxylest/Lipase"/>
</dbReference>
<evidence type="ECO:0000256" key="3">
    <source>
        <dbReference type="ARBA" id="ARBA00022801"/>
    </source>
</evidence>
<keyword evidence="7" id="KW-1185">Reference proteome</keyword>
<protein>
    <recommendedName>
        <fullName evidence="4">Carboxylic ester hydrolase</fullName>
        <ecNumber evidence="4">3.1.1.-</ecNumber>
    </recommendedName>
</protein>
<evidence type="ECO:0000256" key="4">
    <source>
        <dbReference type="RuleBase" id="RU361235"/>
    </source>
</evidence>
<dbReference type="InterPro" id="IPR002018">
    <property type="entry name" value="CarbesteraseB"/>
</dbReference>
<evidence type="ECO:0000256" key="1">
    <source>
        <dbReference type="ARBA" id="ARBA00005964"/>
    </source>
</evidence>
<dbReference type="EC" id="3.1.1.-" evidence="4"/>
<feature type="domain" description="Carboxylesterase type B" evidence="5">
    <location>
        <begin position="4"/>
        <end position="471"/>
    </location>
</feature>
<dbReference type="Pfam" id="PF00135">
    <property type="entry name" value="COesterase"/>
    <property type="match status" value="1"/>
</dbReference>
<proteinExistence type="inferred from homology"/>
<organism evidence="6 7">
    <name type="scientific">Paenibacillus gallinarum</name>
    <dbReference type="NCBI Taxonomy" id="2762232"/>
    <lineage>
        <taxon>Bacteria</taxon>
        <taxon>Bacillati</taxon>
        <taxon>Bacillota</taxon>
        <taxon>Bacilli</taxon>
        <taxon>Bacillales</taxon>
        <taxon>Paenibacillaceae</taxon>
        <taxon>Paenibacillus</taxon>
    </lineage>
</organism>
<dbReference type="PROSITE" id="PS01173">
    <property type="entry name" value="LIPASE_GDXG_HIS"/>
    <property type="match status" value="1"/>
</dbReference>
<dbReference type="PROSITE" id="PS00122">
    <property type="entry name" value="CARBOXYLESTERASE_B_1"/>
    <property type="match status" value="1"/>
</dbReference>
<dbReference type="InterPro" id="IPR019819">
    <property type="entry name" value="Carboxylesterase_B_CS"/>
</dbReference>
<evidence type="ECO:0000313" key="6">
    <source>
        <dbReference type="EMBL" id="MBD7968464.1"/>
    </source>
</evidence>